<sequence>MQTHHIRLIDSSYDLEIAQQLLGRIFFQKMAFIQDRINETDPNDDDELNQLKLTLSDLNSECRSLDLLIEEHDGEHVEMQIGCTIVMSIKKIETT</sequence>
<dbReference type="eggNOG" id="ENOG50310MP">
    <property type="taxonomic scope" value="Bacteria"/>
</dbReference>
<name>K4IFV1_PSYTT</name>
<gene>
    <name evidence="1" type="ordered locus">P700755_002499</name>
</gene>
<dbReference type="OrthoDB" id="1444331at2"/>
<dbReference type="EMBL" id="CP003879">
    <property type="protein sequence ID" value="AFU69259.1"/>
    <property type="molecule type" value="Genomic_DNA"/>
</dbReference>
<dbReference type="Proteomes" id="UP000008514">
    <property type="component" value="Chromosome"/>
</dbReference>
<evidence type="ECO:0000313" key="2">
    <source>
        <dbReference type="Proteomes" id="UP000008514"/>
    </source>
</evidence>
<proteinExistence type="predicted"/>
<reference evidence="1" key="2">
    <citation type="submission" date="2012-09" db="EMBL/GenBank/DDBJ databases">
        <title>The complete sequence of Psychroflexus torquis an extreme psychrophile from sea-ice that is stimulated by light.</title>
        <authorList>
            <person name="Feng S."/>
            <person name="Powell S.M."/>
            <person name="Bowman J.P."/>
        </authorList>
    </citation>
    <scope>NUCLEOTIDE SEQUENCE [LARGE SCALE GENOMIC DNA]</scope>
    <source>
        <strain evidence="1">ATCC 700755</strain>
    </source>
</reference>
<evidence type="ECO:0000313" key="1">
    <source>
        <dbReference type="EMBL" id="AFU69259.1"/>
    </source>
</evidence>
<dbReference type="KEGG" id="ptq:P700755_002499"/>
<reference evidence="1" key="1">
    <citation type="submission" date="2006-03" db="EMBL/GenBank/DDBJ databases">
        <authorList>
            <person name="Bowman J."/>
            <person name="Ferriera S."/>
            <person name="Johnson J."/>
            <person name="Kravitz S."/>
            <person name="Halpern A."/>
            <person name="Remington K."/>
            <person name="Beeson K."/>
            <person name="Tran B."/>
            <person name="Rogers Y.-H."/>
            <person name="Friedman R."/>
            <person name="Venter J.C."/>
        </authorList>
    </citation>
    <scope>NUCLEOTIDE SEQUENCE [LARGE SCALE GENOMIC DNA]</scope>
    <source>
        <strain evidence="1">ATCC 700755</strain>
    </source>
</reference>
<protein>
    <submittedName>
        <fullName evidence="1">Uncharacterized protein</fullName>
    </submittedName>
</protein>
<dbReference type="AlphaFoldDB" id="K4IFV1"/>
<organism evidence="1 2">
    <name type="scientific">Psychroflexus torquis (strain ATCC 700755 / CIP 106069 / ACAM 623)</name>
    <dbReference type="NCBI Taxonomy" id="313595"/>
    <lineage>
        <taxon>Bacteria</taxon>
        <taxon>Pseudomonadati</taxon>
        <taxon>Bacteroidota</taxon>
        <taxon>Flavobacteriia</taxon>
        <taxon>Flavobacteriales</taxon>
        <taxon>Flavobacteriaceae</taxon>
        <taxon>Psychroflexus</taxon>
    </lineage>
</organism>
<keyword evidence="2" id="KW-1185">Reference proteome</keyword>
<accession>K4IFV1</accession>
<dbReference type="HOGENOM" id="CLU_2370728_0_0_10"/>
<dbReference type="RefSeq" id="WP_015024830.1">
    <property type="nucleotide sequence ID" value="NC_018721.1"/>
</dbReference>